<dbReference type="SMART" id="SM00407">
    <property type="entry name" value="IGc1"/>
    <property type="match status" value="1"/>
</dbReference>
<comment type="subcellular location">
    <subcellularLocation>
        <location evidence="1">Membrane</location>
    </subcellularLocation>
</comment>
<evidence type="ECO:0000256" key="5">
    <source>
        <dbReference type="ARBA" id="ARBA00023170"/>
    </source>
</evidence>
<organism evidence="9 10">
    <name type="scientific">Equus asinus</name>
    <name type="common">Donkey</name>
    <name type="synonym">Equus africanus asinus</name>
    <dbReference type="NCBI Taxonomy" id="9793"/>
    <lineage>
        <taxon>Eukaryota</taxon>
        <taxon>Metazoa</taxon>
        <taxon>Chordata</taxon>
        <taxon>Craniata</taxon>
        <taxon>Vertebrata</taxon>
        <taxon>Euteleostomi</taxon>
        <taxon>Mammalia</taxon>
        <taxon>Eutheria</taxon>
        <taxon>Laurasiatheria</taxon>
        <taxon>Perissodactyla</taxon>
        <taxon>Equidae</taxon>
        <taxon>Equus</taxon>
    </lineage>
</organism>
<evidence type="ECO:0000313" key="9">
    <source>
        <dbReference type="Ensembl" id="ENSEASP00005047554.1"/>
    </source>
</evidence>
<reference evidence="9" key="2">
    <citation type="submission" date="2025-08" db="UniProtKB">
        <authorList>
            <consortium name="Ensembl"/>
        </authorList>
    </citation>
    <scope>IDENTIFICATION</scope>
</reference>
<evidence type="ECO:0000256" key="7">
    <source>
        <dbReference type="SAM" id="Phobius"/>
    </source>
</evidence>
<dbReference type="GeneTree" id="ENSGT00940000153143"/>
<name>A0A9L0J337_EQUAS</name>
<accession>A0A9L0J337</accession>
<keyword evidence="4 7" id="KW-0472">Membrane</keyword>
<reference evidence="9 10" key="1">
    <citation type="journal article" date="2020" name="Nat. Commun.">
        <title>Donkey genomes provide new insights into domestication and selection for coat color.</title>
        <authorList>
            <person name="Wang"/>
            <person name="C."/>
            <person name="Li"/>
            <person name="H."/>
            <person name="Guo"/>
            <person name="Y."/>
            <person name="Huang"/>
            <person name="J."/>
            <person name="Sun"/>
            <person name="Y."/>
            <person name="Min"/>
            <person name="J."/>
            <person name="Wang"/>
            <person name="J."/>
            <person name="Fang"/>
            <person name="X."/>
            <person name="Zhao"/>
            <person name="Z."/>
            <person name="Wang"/>
            <person name="S."/>
            <person name="Zhang"/>
            <person name="Y."/>
            <person name="Liu"/>
            <person name="Q."/>
            <person name="Jiang"/>
            <person name="Q."/>
            <person name="Wang"/>
            <person name="X."/>
            <person name="Guo"/>
            <person name="Y."/>
            <person name="Yang"/>
            <person name="C."/>
            <person name="Wang"/>
            <person name="Y."/>
            <person name="Tian"/>
            <person name="F."/>
            <person name="Zhuang"/>
            <person name="G."/>
            <person name="Fan"/>
            <person name="Y."/>
            <person name="Gao"/>
            <person name="Q."/>
            <person name="Li"/>
            <person name="Y."/>
            <person name="Ju"/>
            <person name="Z."/>
            <person name="Li"/>
            <person name="J."/>
            <person name="Li"/>
            <person name="R."/>
            <person name="Hou"/>
            <person name="M."/>
            <person name="Yang"/>
            <person name="G."/>
            <person name="Liu"/>
            <person name="G."/>
            <person name="Liu"/>
            <person name="W."/>
            <person name="Guo"/>
            <person name="J."/>
            <person name="Pan"/>
            <person name="S."/>
            <person name="Fan"/>
            <person name="G."/>
            <person name="Zhang"/>
            <person name="W."/>
            <person name="Zhang"/>
            <person name="R."/>
            <person name="Yu"/>
            <person name="J."/>
            <person name="Zhang"/>
            <person name="X."/>
            <person name="Yin"/>
            <person name="Q."/>
            <person name="Ji"/>
            <person name="C."/>
            <person name="Jin"/>
            <person name="Y."/>
            <person name="Yue"/>
            <person name="G."/>
            <person name="Liu"/>
            <person name="M."/>
            <person name="Xu"/>
            <person name="J."/>
            <person name="Liu"/>
            <person name="S."/>
            <person name="Jordana"/>
            <person name="J."/>
            <person name="Noce"/>
            <person name="A."/>
            <person name="Amills"/>
            <person name="M."/>
            <person name="Wu"/>
            <person name="D.D."/>
            <person name="Li"/>
            <person name="S."/>
            <person name="Zhou"/>
            <person name="X. and Zhong"/>
            <person name="J."/>
        </authorList>
    </citation>
    <scope>NUCLEOTIDE SEQUENCE [LARGE SCALE GENOMIC DNA]</scope>
</reference>
<protein>
    <recommendedName>
        <fullName evidence="8">Ig-like domain-containing protein</fullName>
    </recommendedName>
</protein>
<evidence type="ECO:0000259" key="8">
    <source>
        <dbReference type="PROSITE" id="PS50835"/>
    </source>
</evidence>
<dbReference type="GO" id="GO:0016020">
    <property type="term" value="C:membrane"/>
    <property type="evidence" value="ECO:0007669"/>
    <property type="project" value="UniProtKB-SubCell"/>
</dbReference>
<dbReference type="InterPro" id="IPR036179">
    <property type="entry name" value="Ig-like_dom_sf"/>
</dbReference>
<dbReference type="InterPro" id="IPR013783">
    <property type="entry name" value="Ig-like_fold"/>
</dbReference>
<dbReference type="InterPro" id="IPR007110">
    <property type="entry name" value="Ig-like_dom"/>
</dbReference>
<keyword evidence="2 7" id="KW-0812">Transmembrane</keyword>
<evidence type="ECO:0000313" key="10">
    <source>
        <dbReference type="Proteomes" id="UP000694387"/>
    </source>
</evidence>
<dbReference type="Pfam" id="PF07654">
    <property type="entry name" value="C1-set"/>
    <property type="match status" value="1"/>
</dbReference>
<keyword evidence="6" id="KW-0393">Immunoglobulin domain</keyword>
<dbReference type="Gene3D" id="2.60.40.10">
    <property type="entry name" value="Immunoglobulins"/>
    <property type="match status" value="1"/>
</dbReference>
<feature type="transmembrane region" description="Helical" evidence="7">
    <location>
        <begin position="128"/>
        <end position="149"/>
    </location>
</feature>
<dbReference type="PANTHER" id="PTHR19256">
    <property type="entry name" value="T-CELL RECEPTOR GAMMA CHAIN"/>
    <property type="match status" value="1"/>
</dbReference>
<dbReference type="FunFam" id="2.60.40.10:FF:001083">
    <property type="entry name" value="T cell receptor gamma constant 2"/>
    <property type="match status" value="1"/>
</dbReference>
<feature type="domain" description="Ig-like" evidence="8">
    <location>
        <begin position="14"/>
        <end position="109"/>
    </location>
</feature>
<dbReference type="InterPro" id="IPR051117">
    <property type="entry name" value="TRG_var/const_region"/>
</dbReference>
<dbReference type="PANTHER" id="PTHR19256:SF65">
    <property type="entry name" value="T CELL RECEPTOR GAMMA CONSTANT 1-RELATED"/>
    <property type="match status" value="1"/>
</dbReference>
<sequence length="161" mass="18410">MRLKYRRLPANISPKPTIFLPSIAEINLHRTGTYICLLENFFPDIIKVYWKQKNCNTILESQEGKTMKTNDTYMKLSWLTVTEKSLNKGHKCIIQHENNKGGVDQEILFPSENDDMLQLQLTYTSGCYTYFFLLLVSAGHLAIIASCLLRRTAVCGNARSS</sequence>
<dbReference type="Ensembl" id="ENSEAST00005044601.1">
    <property type="protein sequence ID" value="ENSEASP00005047554.1"/>
    <property type="gene ID" value="ENSEASG00005034204.1"/>
</dbReference>
<keyword evidence="10" id="KW-1185">Reference proteome</keyword>
<evidence type="ECO:0000256" key="6">
    <source>
        <dbReference type="ARBA" id="ARBA00023319"/>
    </source>
</evidence>
<dbReference type="AlphaFoldDB" id="A0A9L0J337"/>
<reference evidence="9" key="3">
    <citation type="submission" date="2025-09" db="UniProtKB">
        <authorList>
            <consortium name="Ensembl"/>
        </authorList>
    </citation>
    <scope>IDENTIFICATION</scope>
</reference>
<evidence type="ECO:0000256" key="1">
    <source>
        <dbReference type="ARBA" id="ARBA00004370"/>
    </source>
</evidence>
<dbReference type="CDD" id="cd07697">
    <property type="entry name" value="IgC1_TCR_gamma"/>
    <property type="match status" value="1"/>
</dbReference>
<evidence type="ECO:0000256" key="4">
    <source>
        <dbReference type="ARBA" id="ARBA00023136"/>
    </source>
</evidence>
<dbReference type="InterPro" id="IPR003597">
    <property type="entry name" value="Ig_C1-set"/>
</dbReference>
<dbReference type="SUPFAM" id="SSF48726">
    <property type="entry name" value="Immunoglobulin"/>
    <property type="match status" value="1"/>
</dbReference>
<keyword evidence="3 7" id="KW-1133">Transmembrane helix</keyword>
<evidence type="ECO:0000256" key="2">
    <source>
        <dbReference type="ARBA" id="ARBA00022692"/>
    </source>
</evidence>
<keyword evidence="5" id="KW-0675">Receptor</keyword>
<proteinExistence type="predicted"/>
<evidence type="ECO:0000256" key="3">
    <source>
        <dbReference type="ARBA" id="ARBA00022989"/>
    </source>
</evidence>
<dbReference type="Proteomes" id="UP000694387">
    <property type="component" value="Chromosome 1"/>
</dbReference>
<dbReference type="PROSITE" id="PS50835">
    <property type="entry name" value="IG_LIKE"/>
    <property type="match status" value="1"/>
</dbReference>